<feature type="compositionally biased region" description="Basic and acidic residues" evidence="12">
    <location>
        <begin position="270"/>
        <end position="286"/>
    </location>
</feature>
<keyword evidence="8 11" id="KW-0443">Lipid metabolism</keyword>
<dbReference type="GO" id="GO:0016042">
    <property type="term" value="P:lipid catabolic process"/>
    <property type="evidence" value="ECO:0007669"/>
    <property type="project" value="UniProtKB-KW"/>
</dbReference>
<proteinExistence type="predicted"/>
<dbReference type="GO" id="GO:0006950">
    <property type="term" value="P:response to stress"/>
    <property type="evidence" value="ECO:0007669"/>
    <property type="project" value="UniProtKB-ARBA"/>
</dbReference>
<organism evidence="15 16">
    <name type="scientific">Salix koriyanagi</name>
    <dbReference type="NCBI Taxonomy" id="2511006"/>
    <lineage>
        <taxon>Eukaryota</taxon>
        <taxon>Viridiplantae</taxon>
        <taxon>Streptophyta</taxon>
        <taxon>Embryophyta</taxon>
        <taxon>Tracheophyta</taxon>
        <taxon>Spermatophyta</taxon>
        <taxon>Magnoliopsida</taxon>
        <taxon>eudicotyledons</taxon>
        <taxon>Gunneridae</taxon>
        <taxon>Pentapetalae</taxon>
        <taxon>rosids</taxon>
        <taxon>fabids</taxon>
        <taxon>Malpighiales</taxon>
        <taxon>Salicaceae</taxon>
        <taxon>Saliceae</taxon>
        <taxon>Salix</taxon>
    </lineage>
</organism>
<reference evidence="15" key="2">
    <citation type="journal article" date="2023" name="Int. J. Mol. Sci.">
        <title>De Novo Assembly and Annotation of 11 Diverse Shrub Willow (Salix) Genomes Reveals Novel Gene Organization in Sex-Linked Regions.</title>
        <authorList>
            <person name="Hyden B."/>
            <person name="Feng K."/>
            <person name="Yates T.B."/>
            <person name="Jawdy S."/>
            <person name="Cereghino C."/>
            <person name="Smart L.B."/>
            <person name="Muchero W."/>
        </authorList>
    </citation>
    <scope>NUCLEOTIDE SEQUENCE</scope>
    <source>
        <tissue evidence="15">Shoot tip</tissue>
    </source>
</reference>
<dbReference type="GO" id="GO:0048015">
    <property type="term" value="P:phosphatidylinositol-mediated signaling"/>
    <property type="evidence" value="ECO:0007669"/>
    <property type="project" value="TreeGrafter"/>
</dbReference>
<feature type="domain" description="PI-PLC Y-box" evidence="14">
    <location>
        <begin position="354"/>
        <end position="440"/>
    </location>
</feature>
<name>A0A9Q0YZR1_9ROSI</name>
<feature type="region of interest" description="Disordered" evidence="12">
    <location>
        <begin position="257"/>
        <end position="286"/>
    </location>
</feature>
<dbReference type="SMART" id="SM00149">
    <property type="entry name" value="PLCYc"/>
    <property type="match status" value="1"/>
</dbReference>
<dbReference type="PROSITE" id="PS50004">
    <property type="entry name" value="C2"/>
    <property type="match status" value="1"/>
</dbReference>
<sequence>MEQPFRVCIFCIRTFIHRVPEPPDDVKKLFQDYSQNGTMSMDGLLKFLSKVQGQNNAKEDDAEVIFNSLKHLNIFPRKGLNLEGFYRYLLGDLNTPLSPRVHQDMTAPLAHYFMYTGHNSYLTGNQFSSKSSVRPIKKALQNGVRVIELDLWPARNIKSVVLHGGNNDVEVRHGGTLTTSVKLLKCLRAIKEFAFQVSEYPVVITFEDHLTADLQEKVAKMVTKTFGGMLYRPEIDGLEKLSPESLKKKILISTKPPREYLETQNSNSPHKSEKTSEEQGDDEKLRSSRTNLFSCSFMCFANKDQIDEGEQLQEEDEEMKIPEYRDLIAIPAGKPKGGLEEWLRMDAKQVRRLSLCEQELEEATITYGKDIVRITKNHLLRVYPKGSRLDSSNYDPFVGWKHGTQMVAFNMQGYGKHLWIMQGMFRANGGCGYVKKPDFLLREKDDFDPSVPLPVYKILKVKIYSGEGWHLDFHHTHFDQCSPPDFLVKVGVAGVHASKARRTKIVRNSWLPEWNEEFKFEVAGPELSVLRIEVIDFDKYSKHDDFGGQTCLPISELRNGIRAVPLHDRGGVKYKSARLLVRFDLKDPQDCSE</sequence>
<dbReference type="Pfam" id="PF00168">
    <property type="entry name" value="C2"/>
    <property type="match status" value="1"/>
</dbReference>
<keyword evidence="10" id="KW-0807">Transducer</keyword>
<dbReference type="PRINTS" id="PR00390">
    <property type="entry name" value="PHPHLIPASEC"/>
</dbReference>
<dbReference type="InterPro" id="IPR001192">
    <property type="entry name" value="PI-PLC_fam"/>
</dbReference>
<dbReference type="InterPro" id="IPR000909">
    <property type="entry name" value="PLipase_C_PInositol-sp_X_dom"/>
</dbReference>
<dbReference type="GO" id="GO:0004435">
    <property type="term" value="F:phosphatidylinositol-4,5-bisphosphate phospholipase C activity"/>
    <property type="evidence" value="ECO:0007669"/>
    <property type="project" value="UniProtKB-EC"/>
</dbReference>
<evidence type="ECO:0000256" key="1">
    <source>
        <dbReference type="ARBA" id="ARBA00001195"/>
    </source>
</evidence>
<dbReference type="InterPro" id="IPR015359">
    <property type="entry name" value="PLC_EF-hand-like"/>
</dbReference>
<dbReference type="SUPFAM" id="SSF47473">
    <property type="entry name" value="EF-hand"/>
    <property type="match status" value="1"/>
</dbReference>
<dbReference type="SMART" id="SM00239">
    <property type="entry name" value="C2"/>
    <property type="match status" value="1"/>
</dbReference>
<dbReference type="PROSITE" id="PS50007">
    <property type="entry name" value="PIPLC_X_DOMAIN"/>
    <property type="match status" value="1"/>
</dbReference>
<dbReference type="Proteomes" id="UP001151752">
    <property type="component" value="Chromosome 9"/>
</dbReference>
<evidence type="ECO:0000256" key="12">
    <source>
        <dbReference type="SAM" id="MobiDB-lite"/>
    </source>
</evidence>
<dbReference type="EMBL" id="JAPFFM010000014">
    <property type="protein sequence ID" value="KAJ6716055.1"/>
    <property type="molecule type" value="Genomic_DNA"/>
</dbReference>
<dbReference type="SUPFAM" id="SSF51695">
    <property type="entry name" value="PLC-like phosphodiesterases"/>
    <property type="match status" value="1"/>
</dbReference>
<dbReference type="InterPro" id="IPR035892">
    <property type="entry name" value="C2_domain_sf"/>
</dbReference>
<evidence type="ECO:0000256" key="11">
    <source>
        <dbReference type="RuleBase" id="RU361133"/>
    </source>
</evidence>
<dbReference type="Pfam" id="PF00387">
    <property type="entry name" value="PI-PLC-Y"/>
    <property type="match status" value="1"/>
</dbReference>
<evidence type="ECO:0000313" key="15">
    <source>
        <dbReference type="EMBL" id="KAJ6716055.1"/>
    </source>
</evidence>
<dbReference type="AlphaFoldDB" id="A0A9Q0YZR1"/>
<feature type="domain" description="C2" evidence="13">
    <location>
        <begin position="437"/>
        <end position="568"/>
    </location>
</feature>
<dbReference type="Pfam" id="PF09279">
    <property type="entry name" value="EF-hand_like"/>
    <property type="match status" value="1"/>
</dbReference>
<dbReference type="Gene3D" id="2.60.40.150">
    <property type="entry name" value="C2 domain"/>
    <property type="match status" value="1"/>
</dbReference>
<keyword evidence="7 11" id="KW-0442">Lipid degradation</keyword>
<evidence type="ECO:0000256" key="10">
    <source>
        <dbReference type="ARBA" id="ARBA00023224"/>
    </source>
</evidence>
<dbReference type="SUPFAM" id="SSF49562">
    <property type="entry name" value="C2 domain (Calcium/lipid-binding domain, CaLB)"/>
    <property type="match status" value="1"/>
</dbReference>
<dbReference type="SMART" id="SM00148">
    <property type="entry name" value="PLCXc"/>
    <property type="match status" value="1"/>
</dbReference>
<gene>
    <name evidence="15" type="ORF">OIU74_008735</name>
</gene>
<evidence type="ECO:0000256" key="2">
    <source>
        <dbReference type="ARBA" id="ARBA00001913"/>
    </source>
</evidence>
<comment type="catalytic activity">
    <reaction evidence="1 11">
        <text>a 1,2-diacyl-sn-glycero-3-phospho-(1D-myo-inositol-4,5-bisphosphate) + H2O = 1D-myo-inositol 1,4,5-trisphosphate + a 1,2-diacyl-sn-glycerol + H(+)</text>
        <dbReference type="Rhea" id="RHEA:33179"/>
        <dbReference type="ChEBI" id="CHEBI:15377"/>
        <dbReference type="ChEBI" id="CHEBI:15378"/>
        <dbReference type="ChEBI" id="CHEBI:17815"/>
        <dbReference type="ChEBI" id="CHEBI:58456"/>
        <dbReference type="ChEBI" id="CHEBI:203600"/>
        <dbReference type="EC" id="3.1.4.11"/>
    </reaction>
</comment>
<dbReference type="GO" id="GO:0051209">
    <property type="term" value="P:release of sequestered calcium ion into cytosol"/>
    <property type="evidence" value="ECO:0007669"/>
    <property type="project" value="TreeGrafter"/>
</dbReference>
<accession>A0A9Q0YZR1</accession>
<dbReference type="PROSITE" id="PS50008">
    <property type="entry name" value="PIPLC_Y_DOMAIN"/>
    <property type="match status" value="1"/>
</dbReference>
<evidence type="ECO:0000256" key="5">
    <source>
        <dbReference type="ARBA" id="ARBA00022475"/>
    </source>
</evidence>
<evidence type="ECO:0000256" key="8">
    <source>
        <dbReference type="ARBA" id="ARBA00023098"/>
    </source>
</evidence>
<keyword evidence="9" id="KW-0472">Membrane</keyword>
<dbReference type="InterPro" id="IPR017946">
    <property type="entry name" value="PLC-like_Pdiesterase_TIM-brl"/>
</dbReference>
<dbReference type="PANTHER" id="PTHR10336:SF105">
    <property type="entry name" value="PHOSPHOINOSITIDE PHOSPHOLIPASE C 1"/>
    <property type="match status" value="1"/>
</dbReference>
<evidence type="ECO:0000256" key="6">
    <source>
        <dbReference type="ARBA" id="ARBA00022801"/>
    </source>
</evidence>
<dbReference type="PANTHER" id="PTHR10336">
    <property type="entry name" value="PHOSPHOINOSITIDE-SPECIFIC PHOSPHOLIPASE C FAMILY PROTEIN"/>
    <property type="match status" value="1"/>
</dbReference>
<comment type="cofactor">
    <cofactor evidence="2">
        <name>Ca(2+)</name>
        <dbReference type="ChEBI" id="CHEBI:29108"/>
    </cofactor>
</comment>
<dbReference type="Gene3D" id="3.20.20.190">
    <property type="entry name" value="Phosphatidylinositol (PI) phosphodiesterase"/>
    <property type="match status" value="1"/>
</dbReference>
<dbReference type="InterPro" id="IPR000008">
    <property type="entry name" value="C2_dom"/>
</dbReference>
<dbReference type="EC" id="3.1.4.11" evidence="4 11"/>
<keyword evidence="16" id="KW-1185">Reference proteome</keyword>
<evidence type="ECO:0000259" key="14">
    <source>
        <dbReference type="PROSITE" id="PS50008"/>
    </source>
</evidence>
<evidence type="ECO:0000259" key="13">
    <source>
        <dbReference type="PROSITE" id="PS50004"/>
    </source>
</evidence>
<dbReference type="CDD" id="cd00275">
    <property type="entry name" value="C2_PLC_like"/>
    <property type="match status" value="1"/>
</dbReference>
<dbReference type="FunFam" id="2.60.40.150:FF:000060">
    <property type="entry name" value="Phosphoinositide phospholipase C"/>
    <property type="match status" value="1"/>
</dbReference>
<evidence type="ECO:0000256" key="4">
    <source>
        <dbReference type="ARBA" id="ARBA00012368"/>
    </source>
</evidence>
<evidence type="ECO:0000313" key="16">
    <source>
        <dbReference type="Proteomes" id="UP001151752"/>
    </source>
</evidence>
<evidence type="ECO:0000256" key="7">
    <source>
        <dbReference type="ARBA" id="ARBA00022963"/>
    </source>
</evidence>
<keyword evidence="6 11" id="KW-0378">Hydrolase</keyword>
<evidence type="ECO:0000256" key="9">
    <source>
        <dbReference type="ARBA" id="ARBA00023136"/>
    </source>
</evidence>
<reference evidence="15" key="1">
    <citation type="submission" date="2022-11" db="EMBL/GenBank/DDBJ databases">
        <authorList>
            <person name="Hyden B.L."/>
            <person name="Feng K."/>
            <person name="Yates T."/>
            <person name="Jawdy S."/>
            <person name="Smart L.B."/>
            <person name="Muchero W."/>
        </authorList>
    </citation>
    <scope>NUCLEOTIDE SEQUENCE</scope>
    <source>
        <tissue evidence="15">Shoot tip</tissue>
    </source>
</reference>
<comment type="caution">
    <text evidence="15">The sequence shown here is derived from an EMBL/GenBank/DDBJ whole genome shotgun (WGS) entry which is preliminary data.</text>
</comment>
<dbReference type="InterPro" id="IPR001711">
    <property type="entry name" value="PLipase_C_Pinositol-sp_Y"/>
</dbReference>
<dbReference type="Pfam" id="PF00388">
    <property type="entry name" value="PI-PLC-X"/>
    <property type="match status" value="1"/>
</dbReference>
<comment type="subcellular location">
    <subcellularLocation>
        <location evidence="3">Cell membrane</location>
        <topology evidence="3">Peripheral membrane protein</topology>
    </subcellularLocation>
</comment>
<evidence type="ECO:0000256" key="3">
    <source>
        <dbReference type="ARBA" id="ARBA00004202"/>
    </source>
</evidence>
<dbReference type="InterPro" id="IPR011992">
    <property type="entry name" value="EF-hand-dom_pair"/>
</dbReference>
<dbReference type="Gene3D" id="1.10.238.10">
    <property type="entry name" value="EF-hand"/>
    <property type="match status" value="1"/>
</dbReference>
<protein>
    <recommendedName>
        <fullName evidence="4 11">Phosphoinositide phospholipase C</fullName>
        <ecNumber evidence="4 11">3.1.4.11</ecNumber>
    </recommendedName>
</protein>
<dbReference type="GO" id="GO:0005886">
    <property type="term" value="C:plasma membrane"/>
    <property type="evidence" value="ECO:0007669"/>
    <property type="project" value="UniProtKB-SubCell"/>
</dbReference>
<keyword evidence="5" id="KW-1003">Cell membrane</keyword>